<dbReference type="RefSeq" id="WP_094267524.1">
    <property type="nucleotide sequence ID" value="NZ_NOIH01000005.1"/>
</dbReference>
<dbReference type="Gene3D" id="3.30.70.270">
    <property type="match status" value="1"/>
</dbReference>
<dbReference type="InterPro" id="IPR000160">
    <property type="entry name" value="GGDEF_dom"/>
</dbReference>
<dbReference type="CDD" id="cd01949">
    <property type="entry name" value="GGDEF"/>
    <property type="match status" value="1"/>
</dbReference>
<keyword evidence="1" id="KW-0812">Transmembrane</keyword>
<dbReference type="SUPFAM" id="SSF141868">
    <property type="entry name" value="EAL domain-like"/>
    <property type="match status" value="1"/>
</dbReference>
<dbReference type="OrthoDB" id="9813903at2"/>
<evidence type="ECO:0000259" key="2">
    <source>
        <dbReference type="PROSITE" id="PS50883"/>
    </source>
</evidence>
<protein>
    <recommendedName>
        <fullName evidence="6">GGDEF-domain containing protein</fullName>
    </recommendedName>
</protein>
<dbReference type="GO" id="GO:0071111">
    <property type="term" value="F:cyclic-guanylate-specific phosphodiesterase activity"/>
    <property type="evidence" value="ECO:0007669"/>
    <property type="project" value="InterPro"/>
</dbReference>
<dbReference type="InterPro" id="IPR035919">
    <property type="entry name" value="EAL_sf"/>
</dbReference>
<name>A0A235F1H5_9RHOO</name>
<dbReference type="AlphaFoldDB" id="A0A235F1H5"/>
<dbReference type="Pfam" id="PF00563">
    <property type="entry name" value="EAL"/>
    <property type="match status" value="1"/>
</dbReference>
<feature type="domain" description="GGDEF" evidence="3">
    <location>
        <begin position="79"/>
        <end position="211"/>
    </location>
</feature>
<dbReference type="EMBL" id="NOIH01000005">
    <property type="protein sequence ID" value="OYD54863.1"/>
    <property type="molecule type" value="Genomic_DNA"/>
</dbReference>
<evidence type="ECO:0000313" key="4">
    <source>
        <dbReference type="EMBL" id="OYD54863.1"/>
    </source>
</evidence>
<dbReference type="NCBIfam" id="TIGR00254">
    <property type="entry name" value="GGDEF"/>
    <property type="match status" value="1"/>
</dbReference>
<proteinExistence type="predicted"/>
<dbReference type="PROSITE" id="PS50883">
    <property type="entry name" value="EAL"/>
    <property type="match status" value="1"/>
</dbReference>
<dbReference type="SUPFAM" id="SSF55073">
    <property type="entry name" value="Nucleotide cyclase"/>
    <property type="match status" value="1"/>
</dbReference>
<feature type="domain" description="EAL" evidence="2">
    <location>
        <begin position="222"/>
        <end position="476"/>
    </location>
</feature>
<dbReference type="PROSITE" id="PS50887">
    <property type="entry name" value="GGDEF"/>
    <property type="match status" value="1"/>
</dbReference>
<dbReference type="InterPro" id="IPR050706">
    <property type="entry name" value="Cyclic-di-GMP_PDE-like"/>
</dbReference>
<dbReference type="SMART" id="SM00267">
    <property type="entry name" value="GGDEF"/>
    <property type="match status" value="1"/>
</dbReference>
<dbReference type="InterPro" id="IPR001633">
    <property type="entry name" value="EAL_dom"/>
</dbReference>
<keyword evidence="5" id="KW-1185">Reference proteome</keyword>
<dbReference type="InterPro" id="IPR029787">
    <property type="entry name" value="Nucleotide_cyclase"/>
</dbReference>
<dbReference type="Proteomes" id="UP000215181">
    <property type="component" value="Unassembled WGS sequence"/>
</dbReference>
<reference evidence="4 5" key="1">
    <citation type="submission" date="2017-07" db="EMBL/GenBank/DDBJ databases">
        <title>Thauera sp. KNDSS-Mac4 genome sequence and assembly.</title>
        <authorList>
            <person name="Mayilraj S."/>
        </authorList>
    </citation>
    <scope>NUCLEOTIDE SEQUENCE [LARGE SCALE GENOMIC DNA]</scope>
    <source>
        <strain evidence="4 5">KNDSS-Mac4</strain>
    </source>
</reference>
<dbReference type="Pfam" id="PF00990">
    <property type="entry name" value="GGDEF"/>
    <property type="match status" value="1"/>
</dbReference>
<keyword evidence="1" id="KW-0472">Membrane</keyword>
<comment type="caution">
    <text evidence="4">The sequence shown here is derived from an EMBL/GenBank/DDBJ whole genome shotgun (WGS) entry which is preliminary data.</text>
</comment>
<dbReference type="SMART" id="SM00052">
    <property type="entry name" value="EAL"/>
    <property type="match status" value="1"/>
</dbReference>
<evidence type="ECO:0000313" key="5">
    <source>
        <dbReference type="Proteomes" id="UP000215181"/>
    </source>
</evidence>
<accession>A0A235F1H5</accession>
<dbReference type="Gene3D" id="3.20.20.450">
    <property type="entry name" value="EAL domain"/>
    <property type="match status" value="1"/>
</dbReference>
<dbReference type="CDD" id="cd01948">
    <property type="entry name" value="EAL"/>
    <property type="match status" value="1"/>
</dbReference>
<evidence type="ECO:0000259" key="3">
    <source>
        <dbReference type="PROSITE" id="PS50887"/>
    </source>
</evidence>
<dbReference type="PANTHER" id="PTHR33121">
    <property type="entry name" value="CYCLIC DI-GMP PHOSPHODIESTERASE PDEF"/>
    <property type="match status" value="1"/>
</dbReference>
<dbReference type="PANTHER" id="PTHR33121:SF23">
    <property type="entry name" value="CYCLIC DI-GMP PHOSPHODIESTERASE PDEB"/>
    <property type="match status" value="1"/>
</dbReference>
<evidence type="ECO:0000256" key="1">
    <source>
        <dbReference type="SAM" id="Phobius"/>
    </source>
</evidence>
<keyword evidence="1" id="KW-1133">Transmembrane helix</keyword>
<gene>
    <name evidence="4" type="ORF">CGK74_05620</name>
</gene>
<feature type="transmembrane region" description="Helical" evidence="1">
    <location>
        <begin position="12"/>
        <end position="36"/>
    </location>
</feature>
<evidence type="ECO:0008006" key="6">
    <source>
        <dbReference type="Google" id="ProtNLM"/>
    </source>
</evidence>
<sequence>MTISLLPRSFRARLVGAGLIVGAVVLGLLFITNLLLIERYLDHQTNARTEASHDPLTQVFNRRAFETHLQAVLGDSATHPVVVLYIDLDQFKAVNDSCGHAAGDELLVGIAQRLSARVGRRFLARLGGDEFGVVLTGVDETHGAGLAAEIIAEVRGTPFIWEGRSYRVGASIGVASSKAAGLSPKALMIAADTACFGAKELGRNRVRLFDPNEEYFRQRDEDLRAISHIDEALAAGRFVLFQQRLMPLSEGLPAHAEVLLRVRNAEGGIEPPGAFIRAAERYNLMGYIDRWVVEACCRQLAAWQAQDTAPVVGRLAINVSGASLSDERFPDFVASTIRDNGVDPERLCFEITESCAIASLEAALGFIDRMRKMGASVALDDFGSGLSSFAYLKRFEVDYLKIDGLFVSHLDRDPADRATVAAMVTLARANGLRTVAEFVSSAAILEACEGLGIDYAQGFHCHRPEPLAALVPAEAC</sequence>
<organism evidence="4 5">
    <name type="scientific">Thauera propionica</name>
    <dbReference type="NCBI Taxonomy" id="2019431"/>
    <lineage>
        <taxon>Bacteria</taxon>
        <taxon>Pseudomonadati</taxon>
        <taxon>Pseudomonadota</taxon>
        <taxon>Betaproteobacteria</taxon>
        <taxon>Rhodocyclales</taxon>
        <taxon>Zoogloeaceae</taxon>
        <taxon>Thauera</taxon>
    </lineage>
</organism>
<dbReference type="InterPro" id="IPR043128">
    <property type="entry name" value="Rev_trsase/Diguanyl_cyclase"/>
</dbReference>